<dbReference type="InterPro" id="IPR056572">
    <property type="entry name" value="Zn_ribbon_PaaD"/>
</dbReference>
<gene>
    <name evidence="2" type="ORF">SAMN04487948_11065</name>
</gene>
<organism evidence="2 3">
    <name type="scientific">Halogranum amylolyticum</name>
    <dbReference type="NCBI Taxonomy" id="660520"/>
    <lineage>
        <taxon>Archaea</taxon>
        <taxon>Methanobacteriati</taxon>
        <taxon>Methanobacteriota</taxon>
        <taxon>Stenosarchaea group</taxon>
        <taxon>Halobacteria</taxon>
        <taxon>Halobacteriales</taxon>
        <taxon>Haloferacaceae</taxon>
    </lineage>
</organism>
<dbReference type="Pfam" id="PF23451">
    <property type="entry name" value="Zn_ribbon_PaaD"/>
    <property type="match status" value="1"/>
</dbReference>
<sequence>MSAMNDESDAEQFVPTCPYCGSQDVELESAFGSEISKSQYYCNGCHTMFERLKYDGERPDTGR</sequence>
<feature type="domain" description="PaaD zinc beta ribbon" evidence="1">
    <location>
        <begin position="9"/>
        <end position="53"/>
    </location>
</feature>
<evidence type="ECO:0000313" key="3">
    <source>
        <dbReference type="Proteomes" id="UP000199126"/>
    </source>
</evidence>
<protein>
    <recommendedName>
        <fullName evidence="1">PaaD zinc beta ribbon domain-containing protein</fullName>
    </recommendedName>
</protein>
<name>A0A1H8UAZ6_9EURY</name>
<dbReference type="AlphaFoldDB" id="A0A1H8UAZ6"/>
<evidence type="ECO:0000259" key="1">
    <source>
        <dbReference type="Pfam" id="PF23451"/>
    </source>
</evidence>
<accession>A0A1H8UAZ6</accession>
<evidence type="ECO:0000313" key="2">
    <source>
        <dbReference type="EMBL" id="SEP00276.1"/>
    </source>
</evidence>
<reference evidence="3" key="1">
    <citation type="submission" date="2016-10" db="EMBL/GenBank/DDBJ databases">
        <authorList>
            <person name="Varghese N."/>
            <person name="Submissions S."/>
        </authorList>
    </citation>
    <scope>NUCLEOTIDE SEQUENCE [LARGE SCALE GENOMIC DNA]</scope>
    <source>
        <strain evidence="3">CGMCC 1.10121</strain>
    </source>
</reference>
<dbReference type="EMBL" id="FODV01000010">
    <property type="protein sequence ID" value="SEP00276.1"/>
    <property type="molecule type" value="Genomic_DNA"/>
</dbReference>
<dbReference type="Proteomes" id="UP000199126">
    <property type="component" value="Unassembled WGS sequence"/>
</dbReference>
<keyword evidence="3" id="KW-1185">Reference proteome</keyword>
<proteinExistence type="predicted"/>